<protein>
    <submittedName>
        <fullName evidence="1">Uncharacterized protein</fullName>
    </submittedName>
</protein>
<dbReference type="AlphaFoldDB" id="A0AAJ0CU98"/>
<evidence type="ECO:0000313" key="2">
    <source>
        <dbReference type="Proteomes" id="UP001251528"/>
    </source>
</evidence>
<proteinExistence type="predicted"/>
<organism evidence="1 2">
    <name type="scientific">Conoideocrella luteorostrata</name>
    <dbReference type="NCBI Taxonomy" id="1105319"/>
    <lineage>
        <taxon>Eukaryota</taxon>
        <taxon>Fungi</taxon>
        <taxon>Dikarya</taxon>
        <taxon>Ascomycota</taxon>
        <taxon>Pezizomycotina</taxon>
        <taxon>Sordariomycetes</taxon>
        <taxon>Hypocreomycetidae</taxon>
        <taxon>Hypocreales</taxon>
        <taxon>Clavicipitaceae</taxon>
        <taxon>Conoideocrella</taxon>
    </lineage>
</organism>
<gene>
    <name evidence="1" type="ORF">QQS21_002982</name>
</gene>
<reference evidence="1" key="1">
    <citation type="submission" date="2023-06" db="EMBL/GenBank/DDBJ databases">
        <title>Conoideocrella luteorostrata (Hypocreales: Clavicipitaceae), a potential biocontrol fungus for elongate hemlock scale in United States Christmas tree production areas.</title>
        <authorList>
            <person name="Barrett H."/>
            <person name="Lovett B."/>
            <person name="Macias A.M."/>
            <person name="Stajich J.E."/>
            <person name="Kasson M.T."/>
        </authorList>
    </citation>
    <scope>NUCLEOTIDE SEQUENCE</scope>
    <source>
        <strain evidence="1">ARSEF 14590</strain>
    </source>
</reference>
<dbReference type="Proteomes" id="UP001251528">
    <property type="component" value="Unassembled WGS sequence"/>
</dbReference>
<sequence>MCLSVTLPDGFSDADKSFEADGCTMNVGTILCFASNPEGLETAIKLNLRVRETNLALPILSLAIVFARTVSLFLSYTPRYANIIYDALMSGLWCFNLTQQFISTEQIGCRYKHIEHLERLNICRLDNFSVAVAAVGMILYSGRVLVDGGFIIGSPEAIFLDDVALEYTASIDADLGELGKAHSESFSPVLAFFPEHGPNRNGKLDWKAYT</sequence>
<keyword evidence="2" id="KW-1185">Reference proteome</keyword>
<name>A0AAJ0CU98_9HYPO</name>
<evidence type="ECO:0000313" key="1">
    <source>
        <dbReference type="EMBL" id="KAK2608520.1"/>
    </source>
</evidence>
<accession>A0AAJ0CU98</accession>
<dbReference type="EMBL" id="JASWJB010000037">
    <property type="protein sequence ID" value="KAK2608520.1"/>
    <property type="molecule type" value="Genomic_DNA"/>
</dbReference>
<comment type="caution">
    <text evidence="1">The sequence shown here is derived from an EMBL/GenBank/DDBJ whole genome shotgun (WGS) entry which is preliminary data.</text>
</comment>